<feature type="compositionally biased region" description="Polar residues" evidence="4">
    <location>
        <begin position="324"/>
        <end position="336"/>
    </location>
</feature>
<evidence type="ECO:0000256" key="2">
    <source>
        <dbReference type="ARBA" id="ARBA00022989"/>
    </source>
</evidence>
<dbReference type="GO" id="GO:0005509">
    <property type="term" value="F:calcium ion binding"/>
    <property type="evidence" value="ECO:0007669"/>
    <property type="project" value="UniProtKB-UniRule"/>
</dbReference>
<name>A0AAV4GXE4_9GAST</name>
<keyword evidence="8" id="KW-1185">Reference proteome</keyword>
<dbReference type="AlphaFoldDB" id="A0AAV4GXE4"/>
<gene>
    <name evidence="7" type="ORF">ElyMa_004292300</name>
</gene>
<feature type="domain" description="Cadherin" evidence="6">
    <location>
        <begin position="125"/>
        <end position="225"/>
    </location>
</feature>
<evidence type="ECO:0000256" key="3">
    <source>
        <dbReference type="PROSITE-ProRule" id="PRU00043"/>
    </source>
</evidence>
<feature type="domain" description="Cadherin" evidence="6">
    <location>
        <begin position="29"/>
        <end position="95"/>
    </location>
</feature>
<dbReference type="GO" id="GO:0007156">
    <property type="term" value="P:homophilic cell adhesion via plasma membrane adhesion molecules"/>
    <property type="evidence" value="ECO:0007669"/>
    <property type="project" value="InterPro"/>
</dbReference>
<feature type="region of interest" description="Disordered" evidence="4">
    <location>
        <begin position="317"/>
        <end position="342"/>
    </location>
</feature>
<feature type="region of interest" description="Disordered" evidence="4">
    <location>
        <begin position="625"/>
        <end position="646"/>
    </location>
</feature>
<dbReference type="CDD" id="cd11304">
    <property type="entry name" value="Cadherin_repeat"/>
    <property type="match status" value="2"/>
</dbReference>
<evidence type="ECO:0000256" key="4">
    <source>
        <dbReference type="SAM" id="MobiDB-lite"/>
    </source>
</evidence>
<protein>
    <submittedName>
        <fullName evidence="7">Protocadherin 15</fullName>
    </submittedName>
</protein>
<dbReference type="SMART" id="SM00112">
    <property type="entry name" value="CA"/>
    <property type="match status" value="2"/>
</dbReference>
<feature type="compositionally biased region" description="Polar residues" evidence="4">
    <location>
        <begin position="567"/>
        <end position="583"/>
    </location>
</feature>
<dbReference type="PRINTS" id="PR00205">
    <property type="entry name" value="CADHERIN"/>
</dbReference>
<dbReference type="Proteomes" id="UP000762676">
    <property type="component" value="Unassembled WGS sequence"/>
</dbReference>
<feature type="compositionally biased region" description="Polar residues" evidence="4">
    <location>
        <begin position="528"/>
        <end position="538"/>
    </location>
</feature>
<dbReference type="InterPro" id="IPR002126">
    <property type="entry name" value="Cadherin-like_dom"/>
</dbReference>
<keyword evidence="5" id="KW-0472">Membrane</keyword>
<feature type="transmembrane region" description="Helical" evidence="5">
    <location>
        <begin position="238"/>
        <end position="264"/>
    </location>
</feature>
<evidence type="ECO:0000259" key="6">
    <source>
        <dbReference type="PROSITE" id="PS50268"/>
    </source>
</evidence>
<keyword evidence="3" id="KW-0106">Calcium</keyword>
<sequence length="655" mass="70761">MVIRIQVDVRGGWWLIMMTRKTATTMAGIGGGSGDGQNVFDVASDGKVRLLQTLDFDEGTRSFSLNVTVKDVGGLSSHAIVRIDVKNVNDNPPVFDFSGCSGQDCILTEYKATVEPNFVGQLNPITPNSIKAQDADLDPISYRFLSGSPVNYSSYLQIDETTGLVTLSQPVDGLRIGHFSVIVEALDVSPVPQANGSSSATGAYNSATCVLLVMVSGRETNFPAVIGHSSHSNNRDAWFISAISLACLCAVVLILLVVLGVWLCCLRQERQKLNTASSIGRPQSEMKSKMGGALMRSVHSDSERKFIRELSATEPAVGKDNPAFQDTNGHLQTGYTHGTRPHDDDVFVTDIESYFSLQGVLQSSQRSAHTETPELIAFQDALPPPDNGGSGLNVPSNIYEVSNANHLDRDTRVLNPRNLQSQYKAIDLLTSVVPLKEEESSPFSSFFHHSGHFKEVTFASSSAGTCRSMRDVDVIGELQDLMAGRRTSSPIAPPSPLALSPHINGYLPEGELDNPPSLDEAITPFPSSPTGKTSSPCLSVQPDISEGVKLNLTCEPTLPDEHRDNRTGNSLLNPACSTSTNGNRYTSSIQLTTEFSLTNLDNVQPSDRQLESKSLDGALDTTAEHHSLGFEPTQPEERIDSSKSSTNQKFFVVSL</sequence>
<evidence type="ECO:0000313" key="7">
    <source>
        <dbReference type="EMBL" id="GFR89949.1"/>
    </source>
</evidence>
<dbReference type="SUPFAM" id="SSF49313">
    <property type="entry name" value="Cadherin-like"/>
    <property type="match status" value="2"/>
</dbReference>
<evidence type="ECO:0000256" key="5">
    <source>
        <dbReference type="SAM" id="Phobius"/>
    </source>
</evidence>
<reference evidence="7 8" key="1">
    <citation type="journal article" date="2021" name="Elife">
        <title>Chloroplast acquisition without the gene transfer in kleptoplastic sea slugs, Plakobranchus ocellatus.</title>
        <authorList>
            <person name="Maeda T."/>
            <person name="Takahashi S."/>
            <person name="Yoshida T."/>
            <person name="Shimamura S."/>
            <person name="Takaki Y."/>
            <person name="Nagai Y."/>
            <person name="Toyoda A."/>
            <person name="Suzuki Y."/>
            <person name="Arimoto A."/>
            <person name="Ishii H."/>
            <person name="Satoh N."/>
            <person name="Nishiyama T."/>
            <person name="Hasebe M."/>
            <person name="Maruyama T."/>
            <person name="Minagawa J."/>
            <person name="Obokata J."/>
            <person name="Shigenobu S."/>
        </authorList>
    </citation>
    <scope>NUCLEOTIDE SEQUENCE [LARGE SCALE GENOMIC DNA]</scope>
</reference>
<dbReference type="InterPro" id="IPR015919">
    <property type="entry name" value="Cadherin-like_sf"/>
</dbReference>
<feature type="region of interest" description="Disordered" evidence="4">
    <location>
        <begin position="511"/>
        <end position="541"/>
    </location>
</feature>
<evidence type="ECO:0000256" key="1">
    <source>
        <dbReference type="ARBA" id="ARBA00022692"/>
    </source>
</evidence>
<keyword evidence="2 5" id="KW-1133">Transmembrane helix</keyword>
<dbReference type="PANTHER" id="PTHR24026:SF126">
    <property type="entry name" value="PROTOCADHERIN FAT 4"/>
    <property type="match status" value="1"/>
</dbReference>
<organism evidence="7 8">
    <name type="scientific">Elysia marginata</name>
    <dbReference type="NCBI Taxonomy" id="1093978"/>
    <lineage>
        <taxon>Eukaryota</taxon>
        <taxon>Metazoa</taxon>
        <taxon>Spiralia</taxon>
        <taxon>Lophotrochozoa</taxon>
        <taxon>Mollusca</taxon>
        <taxon>Gastropoda</taxon>
        <taxon>Heterobranchia</taxon>
        <taxon>Euthyneura</taxon>
        <taxon>Panpulmonata</taxon>
        <taxon>Sacoglossa</taxon>
        <taxon>Placobranchoidea</taxon>
        <taxon>Plakobranchidae</taxon>
        <taxon>Elysia</taxon>
    </lineage>
</organism>
<proteinExistence type="predicted"/>
<comment type="caution">
    <text evidence="7">The sequence shown here is derived from an EMBL/GenBank/DDBJ whole genome shotgun (WGS) entry which is preliminary data.</text>
</comment>
<dbReference type="PROSITE" id="PS50268">
    <property type="entry name" value="CADHERIN_2"/>
    <property type="match status" value="2"/>
</dbReference>
<evidence type="ECO:0000313" key="8">
    <source>
        <dbReference type="Proteomes" id="UP000762676"/>
    </source>
</evidence>
<accession>A0AAV4GXE4</accession>
<dbReference type="Gene3D" id="2.60.40.60">
    <property type="entry name" value="Cadherins"/>
    <property type="match status" value="2"/>
</dbReference>
<dbReference type="EMBL" id="BMAT01008641">
    <property type="protein sequence ID" value="GFR89949.1"/>
    <property type="molecule type" value="Genomic_DNA"/>
</dbReference>
<feature type="region of interest" description="Disordered" evidence="4">
    <location>
        <begin position="555"/>
        <end position="583"/>
    </location>
</feature>
<dbReference type="PANTHER" id="PTHR24026">
    <property type="entry name" value="FAT ATYPICAL CADHERIN-RELATED"/>
    <property type="match status" value="1"/>
</dbReference>
<dbReference type="GO" id="GO:0005886">
    <property type="term" value="C:plasma membrane"/>
    <property type="evidence" value="ECO:0007669"/>
    <property type="project" value="UniProtKB-SubCell"/>
</dbReference>
<keyword evidence="1 5" id="KW-0812">Transmembrane</keyword>